<gene>
    <name evidence="4" type="ORF">BOKJ2_LOCUS1286</name>
</gene>
<dbReference type="SUPFAM" id="SSF49562">
    <property type="entry name" value="C2 domain (Calcium/lipid-binding domain, CaLB)"/>
    <property type="match status" value="1"/>
</dbReference>
<proteinExistence type="inferred from homology"/>
<evidence type="ECO:0000259" key="3">
    <source>
        <dbReference type="PROSITE" id="PS50004"/>
    </source>
</evidence>
<dbReference type="PANTHER" id="PTHR45999:SF4">
    <property type="entry name" value="UNC-13-4A, ISOFORM B"/>
    <property type="match status" value="1"/>
</dbReference>
<feature type="domain" description="C2" evidence="3">
    <location>
        <begin position="778"/>
        <end position="909"/>
    </location>
</feature>
<protein>
    <recommendedName>
        <fullName evidence="3">C2 domain-containing protein</fullName>
    </recommendedName>
</protein>
<dbReference type="Pfam" id="PF00168">
    <property type="entry name" value="C2"/>
    <property type="match status" value="1"/>
</dbReference>
<comment type="caution">
    <text evidence="4">The sequence shown here is derived from an EMBL/GenBank/DDBJ whole genome shotgun (WGS) entry which is preliminary data.</text>
</comment>
<dbReference type="GO" id="GO:0006887">
    <property type="term" value="P:exocytosis"/>
    <property type="evidence" value="ECO:0007669"/>
    <property type="project" value="UniProtKB-KW"/>
</dbReference>
<dbReference type="OrthoDB" id="7976202at2759"/>
<dbReference type="PROSITE" id="PS50004">
    <property type="entry name" value="C2"/>
    <property type="match status" value="1"/>
</dbReference>
<keyword evidence="2" id="KW-0268">Exocytosis</keyword>
<dbReference type="EMBL" id="CAJFDH010000001">
    <property type="protein sequence ID" value="CAD5206602.1"/>
    <property type="molecule type" value="Genomic_DNA"/>
</dbReference>
<organism evidence="4 5">
    <name type="scientific">Bursaphelenchus okinawaensis</name>
    <dbReference type="NCBI Taxonomy" id="465554"/>
    <lineage>
        <taxon>Eukaryota</taxon>
        <taxon>Metazoa</taxon>
        <taxon>Ecdysozoa</taxon>
        <taxon>Nematoda</taxon>
        <taxon>Chromadorea</taxon>
        <taxon>Rhabditida</taxon>
        <taxon>Tylenchina</taxon>
        <taxon>Tylenchomorpha</taxon>
        <taxon>Aphelenchoidea</taxon>
        <taxon>Aphelenchoididae</taxon>
        <taxon>Bursaphelenchus</taxon>
    </lineage>
</organism>
<comment type="similarity">
    <text evidence="1">Belongs to the unc-13 family.</text>
</comment>
<evidence type="ECO:0000313" key="4">
    <source>
        <dbReference type="EMBL" id="CAD5206602.1"/>
    </source>
</evidence>
<dbReference type="GO" id="GO:0099503">
    <property type="term" value="C:secretory vesicle"/>
    <property type="evidence" value="ECO:0007669"/>
    <property type="project" value="TreeGrafter"/>
</dbReference>
<evidence type="ECO:0000313" key="5">
    <source>
        <dbReference type="Proteomes" id="UP000614601"/>
    </source>
</evidence>
<reference evidence="4" key="1">
    <citation type="submission" date="2020-09" db="EMBL/GenBank/DDBJ databases">
        <authorList>
            <person name="Kikuchi T."/>
        </authorList>
    </citation>
    <scope>NUCLEOTIDE SEQUENCE</scope>
    <source>
        <strain evidence="4">SH1</strain>
    </source>
</reference>
<dbReference type="EMBL" id="CAJFCW020000001">
    <property type="protein sequence ID" value="CAG9082436.1"/>
    <property type="molecule type" value="Genomic_DNA"/>
</dbReference>
<dbReference type="Proteomes" id="UP000614601">
    <property type="component" value="Unassembled WGS sequence"/>
</dbReference>
<dbReference type="AlphaFoldDB" id="A0A811JTY5"/>
<dbReference type="InterPro" id="IPR052095">
    <property type="entry name" value="UNC-13_domain"/>
</dbReference>
<dbReference type="PANTHER" id="PTHR45999">
    <property type="entry name" value="UNC-13-4A, ISOFORM B"/>
    <property type="match status" value="1"/>
</dbReference>
<keyword evidence="5" id="KW-1185">Reference proteome</keyword>
<dbReference type="InterPro" id="IPR035892">
    <property type="entry name" value="C2_domain_sf"/>
</dbReference>
<dbReference type="InterPro" id="IPR000008">
    <property type="entry name" value="C2_dom"/>
</dbReference>
<name>A0A811JTY5_9BILA</name>
<evidence type="ECO:0000256" key="1">
    <source>
        <dbReference type="ARBA" id="ARBA00005823"/>
    </source>
</evidence>
<sequence>MPLSVADCSVETLEMRQSLLEGCIRAVVHHPDVDNYSNRFRLLEHIRQIIKYDEESFEMVVKKEETSIEYCIDVEIQTSGDKVREFMLQLERCDGGSCATSNKTIRTNEKLSITLRHGQKSIMKVATVPSEVQAKEHRSHVFRRLFEKNTVVATIKTKHMKIDQENSFKLASDAILKCKLKKNYDYGDRLVLSDLTCLISMLSNSLTSEDLFETTVLVLRLVCDFYSIEWSTCELLLVDRLLHIELDDKDNNSSQYCNNASEVIAERPQILQNVAANLINRVQNFLAETSDSAFFSLQMDLNTVSSVLQFFKPITKALTYLDQPKVRQSIAAQLHTKLNSSLHLNDVMNAAPDITVLIQIINRLTFNLRKFKIAYSKLFNFFNVVYTDVIDKRVARTILSQVDNHLNRSLKTLDSRDDQQLKVFTKSTMQLFATLRQLSNFLKNESGNTVLEDFEKHFYTCCIFWTHGWRGLYLGFIKKCVEDSRNLEDELPVNPFQINDYARHNVDIEESAVLCLAFCKAFCDDVVSLEIQDDGISLLCYLQAISILADSVVIYGTKLHQQALSQRLTYFDLTKAANGIEHACDHLISNFERFLNLKNLIVRLNPDEKTQIIGSVQKLLRVTEKRCKDLSGDLIKNMCIHKYEPLRRQCEQITSTEKKIIRHGDPTESLLTLVERLCTCLKGTLLPRLYYVAVDLMWKDVIGTIEESLKDGQTNSYYDVIYKSCEAVAELLSVDWKRNRTDCLRSTLFMNKTSTVDLILQYCVNLCDITTNTPIKGNVPFVTVKLGYIQTTNRHILLQVEVVSGSNLPVLDGLSKSSDPYLRVELYPHCLYNVKDFPAYTTATRYKTLNPVWNESCQFLIREDMFFLHGSSLCISMLDQDVFSHNDLGGQAFYPLAAIPRVQPSDPLKQYQVPLVLPLKQQFNSQFEILKQRHRRDKMAKEFVDYEMYISSYRMLPTSAVDEKEFSLTKWIQKRKRIRNMMKGFI</sequence>
<accession>A0A811JTY5</accession>
<dbReference type="SMART" id="SM00239">
    <property type="entry name" value="C2"/>
    <property type="match status" value="1"/>
</dbReference>
<dbReference type="Gene3D" id="2.60.40.150">
    <property type="entry name" value="C2 domain"/>
    <property type="match status" value="1"/>
</dbReference>
<evidence type="ECO:0000256" key="2">
    <source>
        <dbReference type="ARBA" id="ARBA00022483"/>
    </source>
</evidence>
<dbReference type="Proteomes" id="UP000783686">
    <property type="component" value="Unassembled WGS sequence"/>
</dbReference>